<keyword evidence="5" id="KW-0539">Nucleus</keyword>
<dbReference type="CDD" id="cd00265">
    <property type="entry name" value="MADS_MEF2_like"/>
    <property type="match status" value="1"/>
</dbReference>
<dbReference type="GO" id="GO:0000981">
    <property type="term" value="F:DNA-binding transcription factor activity, RNA polymerase II-specific"/>
    <property type="evidence" value="ECO:0007669"/>
    <property type="project" value="TreeGrafter"/>
</dbReference>
<dbReference type="InterPro" id="IPR036879">
    <property type="entry name" value="TF_MADSbox_sf"/>
</dbReference>
<evidence type="ECO:0000256" key="2">
    <source>
        <dbReference type="ARBA" id="ARBA00023015"/>
    </source>
</evidence>
<dbReference type="InterPro" id="IPR002100">
    <property type="entry name" value="TF_MADSbox"/>
</dbReference>
<protein>
    <submittedName>
        <fullName evidence="8">MADS-box protein 46</fullName>
    </submittedName>
</protein>
<evidence type="ECO:0000313" key="8">
    <source>
        <dbReference type="EMBL" id="QWX93785.1"/>
    </source>
</evidence>
<dbReference type="GO" id="GO:0000978">
    <property type="term" value="F:RNA polymerase II cis-regulatory region sequence-specific DNA binding"/>
    <property type="evidence" value="ECO:0007669"/>
    <property type="project" value="TreeGrafter"/>
</dbReference>
<keyword evidence="3" id="KW-0238">DNA-binding</keyword>
<accession>A0A8F2Z0D8</accession>
<feature type="coiled-coil region" evidence="6">
    <location>
        <begin position="77"/>
        <end position="118"/>
    </location>
</feature>
<dbReference type="PANTHER" id="PTHR11945:SF629">
    <property type="entry name" value="OS02G0164450 PROTEIN"/>
    <property type="match status" value="1"/>
</dbReference>
<evidence type="ECO:0000259" key="7">
    <source>
        <dbReference type="PROSITE" id="PS50066"/>
    </source>
</evidence>
<gene>
    <name evidence="8" type="primary">MADS46</name>
</gene>
<dbReference type="PROSITE" id="PS50066">
    <property type="entry name" value="MADS_BOX_2"/>
    <property type="match status" value="1"/>
</dbReference>
<dbReference type="GO" id="GO:0045944">
    <property type="term" value="P:positive regulation of transcription by RNA polymerase II"/>
    <property type="evidence" value="ECO:0007669"/>
    <property type="project" value="InterPro"/>
</dbReference>
<name>A0A8F2Z0D8_CUNLA</name>
<proteinExistence type="evidence at transcript level"/>
<evidence type="ECO:0000256" key="4">
    <source>
        <dbReference type="ARBA" id="ARBA00023163"/>
    </source>
</evidence>
<comment type="subcellular location">
    <subcellularLocation>
        <location evidence="1">Nucleus</location>
    </subcellularLocation>
</comment>
<keyword evidence="4" id="KW-0804">Transcription</keyword>
<dbReference type="SUPFAM" id="SSF55455">
    <property type="entry name" value="SRF-like"/>
    <property type="match status" value="1"/>
</dbReference>
<evidence type="ECO:0000256" key="5">
    <source>
        <dbReference type="ARBA" id="ARBA00023242"/>
    </source>
</evidence>
<dbReference type="SMART" id="SM00432">
    <property type="entry name" value="MADS"/>
    <property type="match status" value="1"/>
</dbReference>
<dbReference type="Gene3D" id="3.40.1810.10">
    <property type="entry name" value="Transcription factor, MADS-box"/>
    <property type="match status" value="1"/>
</dbReference>
<organism evidence="8">
    <name type="scientific">Cunninghamia lanceolata</name>
    <name type="common">China fir</name>
    <name type="synonym">Pinus lanceolata</name>
    <dbReference type="NCBI Taxonomy" id="28977"/>
    <lineage>
        <taxon>Eukaryota</taxon>
        <taxon>Viridiplantae</taxon>
        <taxon>Streptophyta</taxon>
        <taxon>Embryophyta</taxon>
        <taxon>Tracheophyta</taxon>
        <taxon>Spermatophyta</taxon>
        <taxon>Pinopsida</taxon>
        <taxon>Pinidae</taxon>
        <taxon>Conifers II</taxon>
        <taxon>Cupressales</taxon>
        <taxon>Cupressaceae</taxon>
        <taxon>Cunninghamia</taxon>
    </lineage>
</organism>
<feature type="domain" description="MADS-box" evidence="7">
    <location>
        <begin position="1"/>
        <end position="61"/>
    </location>
</feature>
<evidence type="ECO:0000256" key="6">
    <source>
        <dbReference type="SAM" id="Coils"/>
    </source>
</evidence>
<dbReference type="GO" id="GO:0005634">
    <property type="term" value="C:nucleus"/>
    <property type="evidence" value="ECO:0007669"/>
    <property type="project" value="UniProtKB-SubCell"/>
</dbReference>
<keyword evidence="6" id="KW-0175">Coiled coil</keyword>
<dbReference type="PRINTS" id="PR00404">
    <property type="entry name" value="MADSDOMAIN"/>
</dbReference>
<dbReference type="PANTHER" id="PTHR11945">
    <property type="entry name" value="MADS BOX PROTEIN"/>
    <property type="match status" value="1"/>
</dbReference>
<evidence type="ECO:0000256" key="3">
    <source>
        <dbReference type="ARBA" id="ARBA00023125"/>
    </source>
</evidence>
<dbReference type="InterPro" id="IPR033896">
    <property type="entry name" value="MEF2-like_N"/>
</dbReference>
<dbReference type="FunFam" id="3.40.1810.10:FF:000006">
    <property type="entry name" value="Agamous-like MADS-box protein AGL62"/>
    <property type="match status" value="1"/>
</dbReference>
<sequence length="257" mass="29751">MGKVKIPIKKIENPNSRQVCFSKRRMGIFKKASELSILCGAQIALIVYSPAGKAFTFGSPDIDFVVDKYQNIPVHINDEKLQESRRLEQEYNSILRELDAEKKQIEMLKRKKINKQADLWWRRNIEDLELHQLGEFGDSLKRFRKNIVKILQEKEPRNKVPNKLEAEQEKEPSEKLSNEIEAEQLYQQAIWDDLGVLNTESIIGSSSNNASMQDDNDWPFTSFPFEMTGMPNEGCLPMSLEMSELQRVVNPYLLSDN</sequence>
<dbReference type="AlphaFoldDB" id="A0A8F2Z0D8"/>
<dbReference type="GO" id="GO:0046983">
    <property type="term" value="F:protein dimerization activity"/>
    <property type="evidence" value="ECO:0007669"/>
    <property type="project" value="InterPro"/>
</dbReference>
<dbReference type="Pfam" id="PF00319">
    <property type="entry name" value="SRF-TF"/>
    <property type="match status" value="1"/>
</dbReference>
<reference evidence="8" key="1">
    <citation type="submission" date="2020-02" db="EMBL/GenBank/DDBJ databases">
        <title>Genome-wide identification and analysis of the MADS-box gene family in Cunninghamia lanceolate (Lamb.) Hook.</title>
        <authorList>
            <person name="Xie Y."/>
        </authorList>
    </citation>
    <scope>NUCLEOTIDE SEQUENCE</scope>
</reference>
<keyword evidence="2" id="KW-0805">Transcription regulation</keyword>
<evidence type="ECO:0000256" key="1">
    <source>
        <dbReference type="ARBA" id="ARBA00004123"/>
    </source>
</evidence>
<dbReference type="EMBL" id="MT103513">
    <property type="protein sequence ID" value="QWX93785.1"/>
    <property type="molecule type" value="mRNA"/>
</dbReference>